<dbReference type="InterPro" id="IPR058626">
    <property type="entry name" value="MdtA-like_b-barrel"/>
</dbReference>
<dbReference type="InterPro" id="IPR006143">
    <property type="entry name" value="RND_pump_MFP"/>
</dbReference>
<evidence type="ECO:0000256" key="4">
    <source>
        <dbReference type="SAM" id="SignalP"/>
    </source>
</evidence>
<evidence type="ECO:0000313" key="9">
    <source>
        <dbReference type="EMBL" id="TDX32804.1"/>
    </source>
</evidence>
<feature type="domain" description="Multidrug resistance protein MdtA-like beta-barrel" evidence="7">
    <location>
        <begin position="243"/>
        <end position="304"/>
    </location>
</feature>
<dbReference type="Pfam" id="PF25917">
    <property type="entry name" value="BSH_RND"/>
    <property type="match status" value="1"/>
</dbReference>
<dbReference type="GO" id="GO:0046677">
    <property type="term" value="P:response to antibiotic"/>
    <property type="evidence" value="ECO:0007669"/>
    <property type="project" value="TreeGrafter"/>
</dbReference>
<accession>A0A4R8GB13</accession>
<comment type="caution">
    <text evidence="9">The sequence shown here is derived from an EMBL/GenBank/DDBJ whole genome shotgun (WGS) entry which is preliminary data.</text>
</comment>
<dbReference type="PROSITE" id="PS51257">
    <property type="entry name" value="PROKAR_LIPOPROTEIN"/>
    <property type="match status" value="1"/>
</dbReference>
<comment type="subcellular location">
    <subcellularLocation>
        <location evidence="1">Cell inner membrane</location>
        <topology evidence="1">Lipid-anchor</topology>
    </subcellularLocation>
</comment>
<evidence type="ECO:0000256" key="1">
    <source>
        <dbReference type="ARBA" id="ARBA00004519"/>
    </source>
</evidence>
<sequence>MNVHKMFLSLRSSSTTMALCVLLGLALLAGCDTQAESTQQAPPPPEVSVAEVLIQDVRYWDEFTGHVEAVEAVELRPRVTGYIERINYTEGQLVEAGDVLFVIDQRPYQAELSRAEADLKHAEANAGLARAQASRAEALAKSRAISREVLDQRRAASAQADAEVMASRAGIATASLNMAYTEVRAPIAGRTGRALVTAGNLVYEATPLTTIVSTDRVHVHFYADEQSYLRYDAQARSGERRSSRDERTPVRVGLASDSDYPYEGEVDFVDNQLDAAAGTILMRAVLDNRNGHFAPGMFARVQLRGSTDDRAILIDDKAVLTDQDRKYVYVVDDQGVAARKDIQLGRRVDGLRVVESGLEAGDRVVVRGAQRIFFPGMPVSAQSVAMRETKPVTELTAAH</sequence>
<evidence type="ECO:0000259" key="5">
    <source>
        <dbReference type="Pfam" id="PF25876"/>
    </source>
</evidence>
<dbReference type="SUPFAM" id="SSF111369">
    <property type="entry name" value="HlyD-like secretion proteins"/>
    <property type="match status" value="1"/>
</dbReference>
<feature type="domain" description="Multidrug resistance protein MdtA-like alpha-helical hairpin" evidence="5">
    <location>
        <begin position="112"/>
        <end position="181"/>
    </location>
</feature>
<protein>
    <submittedName>
        <fullName evidence="9">Multidrug efflux system membrane fusion protein</fullName>
    </submittedName>
</protein>
<reference evidence="9 10" key="1">
    <citation type="submission" date="2019-03" db="EMBL/GenBank/DDBJ databases">
        <title>Freshwater and sediment microbial communities from various areas in North America, analyzing microbe dynamics in response to fracking.</title>
        <authorList>
            <person name="Lamendella R."/>
        </authorList>
    </citation>
    <scope>NUCLEOTIDE SEQUENCE [LARGE SCALE GENOMIC DNA]</scope>
    <source>
        <strain evidence="9 10">6_TX</strain>
    </source>
</reference>
<feature type="signal peptide" evidence="4">
    <location>
        <begin position="1"/>
        <end position="18"/>
    </location>
</feature>
<evidence type="ECO:0000259" key="7">
    <source>
        <dbReference type="Pfam" id="PF25944"/>
    </source>
</evidence>
<feature type="region of interest" description="Disordered" evidence="3">
    <location>
        <begin position="234"/>
        <end position="256"/>
    </location>
</feature>
<evidence type="ECO:0000259" key="6">
    <source>
        <dbReference type="Pfam" id="PF25917"/>
    </source>
</evidence>
<dbReference type="Gene3D" id="2.40.30.170">
    <property type="match status" value="1"/>
</dbReference>
<dbReference type="GO" id="GO:0022857">
    <property type="term" value="F:transmembrane transporter activity"/>
    <property type="evidence" value="ECO:0007669"/>
    <property type="project" value="InterPro"/>
</dbReference>
<dbReference type="Pfam" id="PF25876">
    <property type="entry name" value="HH_MFP_RND"/>
    <property type="match status" value="1"/>
</dbReference>
<dbReference type="Gene3D" id="1.10.287.470">
    <property type="entry name" value="Helix hairpin bin"/>
    <property type="match status" value="1"/>
</dbReference>
<comment type="similarity">
    <text evidence="2">Belongs to the membrane fusion protein (MFP) (TC 8.A.1) family.</text>
</comment>
<dbReference type="AlphaFoldDB" id="A0A4R8GB13"/>
<dbReference type="InterPro" id="IPR058624">
    <property type="entry name" value="MdtA-like_HH"/>
</dbReference>
<feature type="chain" id="PRO_5020228490" evidence="4">
    <location>
        <begin position="19"/>
        <end position="399"/>
    </location>
</feature>
<evidence type="ECO:0000256" key="2">
    <source>
        <dbReference type="ARBA" id="ARBA00009477"/>
    </source>
</evidence>
<evidence type="ECO:0000259" key="8">
    <source>
        <dbReference type="Pfam" id="PF25989"/>
    </source>
</evidence>
<dbReference type="InterPro" id="IPR058637">
    <property type="entry name" value="YknX-like_C"/>
</dbReference>
<dbReference type="FunFam" id="2.40.420.20:FF:000001">
    <property type="entry name" value="Efflux RND transporter periplasmic adaptor subunit"/>
    <property type="match status" value="1"/>
</dbReference>
<dbReference type="EMBL" id="SOEC01000001">
    <property type="protein sequence ID" value="TDX32804.1"/>
    <property type="molecule type" value="Genomic_DNA"/>
</dbReference>
<feature type="domain" description="Multidrug resistance protein MdtA-like barrel-sandwich hybrid" evidence="6">
    <location>
        <begin position="72"/>
        <end position="212"/>
    </location>
</feature>
<feature type="compositionally biased region" description="Basic and acidic residues" evidence="3">
    <location>
        <begin position="237"/>
        <end position="249"/>
    </location>
</feature>
<dbReference type="Pfam" id="PF25989">
    <property type="entry name" value="YknX_C"/>
    <property type="match status" value="1"/>
</dbReference>
<dbReference type="OrthoDB" id="9800613at2"/>
<organism evidence="9 10">
    <name type="scientific">Modicisalibacter xianhensis</name>
    <dbReference type="NCBI Taxonomy" id="442341"/>
    <lineage>
        <taxon>Bacteria</taxon>
        <taxon>Pseudomonadati</taxon>
        <taxon>Pseudomonadota</taxon>
        <taxon>Gammaproteobacteria</taxon>
        <taxon>Oceanospirillales</taxon>
        <taxon>Halomonadaceae</taxon>
        <taxon>Modicisalibacter</taxon>
    </lineage>
</organism>
<dbReference type="PANTHER" id="PTHR30158">
    <property type="entry name" value="ACRA/E-RELATED COMPONENT OF DRUG EFFLUX TRANSPORTER"/>
    <property type="match status" value="1"/>
</dbReference>
<dbReference type="NCBIfam" id="TIGR01730">
    <property type="entry name" value="RND_mfp"/>
    <property type="match status" value="1"/>
</dbReference>
<proteinExistence type="inferred from homology"/>
<gene>
    <name evidence="9" type="ORF">DFO67_10198</name>
</gene>
<evidence type="ECO:0000256" key="3">
    <source>
        <dbReference type="SAM" id="MobiDB-lite"/>
    </source>
</evidence>
<dbReference type="Gene3D" id="2.40.420.20">
    <property type="match status" value="1"/>
</dbReference>
<dbReference type="GO" id="GO:0005886">
    <property type="term" value="C:plasma membrane"/>
    <property type="evidence" value="ECO:0007669"/>
    <property type="project" value="UniProtKB-SubCell"/>
</dbReference>
<dbReference type="Gene3D" id="2.40.50.100">
    <property type="match status" value="1"/>
</dbReference>
<dbReference type="Proteomes" id="UP000294489">
    <property type="component" value="Unassembled WGS sequence"/>
</dbReference>
<dbReference type="InterPro" id="IPR058625">
    <property type="entry name" value="MdtA-like_BSH"/>
</dbReference>
<dbReference type="Pfam" id="PF25944">
    <property type="entry name" value="Beta-barrel_RND"/>
    <property type="match status" value="1"/>
</dbReference>
<dbReference type="PANTHER" id="PTHR30158:SF26">
    <property type="entry name" value="RESISTANCE-NODULATION-CELL DIVISION (RND) MULTIDRUG EFFLUX MEMBRANE FUSION PROTEIN MEXE"/>
    <property type="match status" value="1"/>
</dbReference>
<keyword evidence="4" id="KW-0732">Signal</keyword>
<name>A0A4R8GB13_9GAMM</name>
<feature type="domain" description="YknX-like C-terminal permuted SH3-like" evidence="8">
    <location>
        <begin position="316"/>
        <end position="372"/>
    </location>
</feature>
<evidence type="ECO:0000313" key="10">
    <source>
        <dbReference type="Proteomes" id="UP000294489"/>
    </source>
</evidence>